<feature type="domain" description="PsbP C-terminal" evidence="1">
    <location>
        <begin position="40"/>
        <end position="121"/>
    </location>
</feature>
<dbReference type="PANTHER" id="PTHR31407">
    <property type="match status" value="1"/>
</dbReference>
<dbReference type="Pfam" id="PF01789">
    <property type="entry name" value="PsbP"/>
    <property type="match status" value="1"/>
</dbReference>
<dbReference type="SUPFAM" id="SSF55724">
    <property type="entry name" value="Mog1p/PsbP-like"/>
    <property type="match status" value="1"/>
</dbReference>
<evidence type="ECO:0000313" key="3">
    <source>
        <dbReference type="Proteomes" id="UP001552299"/>
    </source>
</evidence>
<reference evidence="2 3" key="1">
    <citation type="journal article" date="2024" name="Plant Biotechnol. J.">
        <title>Dendrobium thyrsiflorum genome and its molecular insights into genes involved in important horticultural traits.</title>
        <authorList>
            <person name="Chen B."/>
            <person name="Wang J.Y."/>
            <person name="Zheng P.J."/>
            <person name="Li K.L."/>
            <person name="Liang Y.M."/>
            <person name="Chen X.F."/>
            <person name="Zhang C."/>
            <person name="Zhao X."/>
            <person name="He X."/>
            <person name="Zhang G.Q."/>
            <person name="Liu Z.J."/>
            <person name="Xu Q."/>
        </authorList>
    </citation>
    <scope>NUCLEOTIDE SEQUENCE [LARGE SCALE GENOMIC DNA]</scope>
    <source>
        <strain evidence="2">GZMU011</strain>
    </source>
</reference>
<comment type="caution">
    <text evidence="2">The sequence shown here is derived from an EMBL/GenBank/DDBJ whole genome shotgun (WGS) entry which is preliminary data.</text>
</comment>
<evidence type="ECO:0000259" key="1">
    <source>
        <dbReference type="Pfam" id="PF01789"/>
    </source>
</evidence>
<keyword evidence="3" id="KW-1185">Reference proteome</keyword>
<accession>A0ABD0UAP4</accession>
<gene>
    <name evidence="2" type="ORF">M5K25_020760</name>
</gene>
<proteinExistence type="predicted"/>
<organism evidence="2 3">
    <name type="scientific">Dendrobium thyrsiflorum</name>
    <name type="common">Pinecone-like raceme dendrobium</name>
    <name type="synonym">Orchid</name>
    <dbReference type="NCBI Taxonomy" id="117978"/>
    <lineage>
        <taxon>Eukaryota</taxon>
        <taxon>Viridiplantae</taxon>
        <taxon>Streptophyta</taxon>
        <taxon>Embryophyta</taxon>
        <taxon>Tracheophyta</taxon>
        <taxon>Spermatophyta</taxon>
        <taxon>Magnoliopsida</taxon>
        <taxon>Liliopsida</taxon>
        <taxon>Asparagales</taxon>
        <taxon>Orchidaceae</taxon>
        <taxon>Epidendroideae</taxon>
        <taxon>Malaxideae</taxon>
        <taxon>Dendrobiinae</taxon>
        <taxon>Dendrobium</taxon>
    </lineage>
</organism>
<name>A0ABD0UAP4_DENTH</name>
<dbReference type="EMBL" id="JANQDX010000016">
    <property type="protein sequence ID" value="KAL0909854.1"/>
    <property type="molecule type" value="Genomic_DNA"/>
</dbReference>
<dbReference type="AlphaFoldDB" id="A0ABD0UAP4"/>
<dbReference type="Proteomes" id="UP001552299">
    <property type="component" value="Unassembled WGS sequence"/>
</dbReference>
<dbReference type="InterPro" id="IPR016123">
    <property type="entry name" value="Mog1/PsbP_a/b/a-sand"/>
</dbReference>
<dbReference type="Gene3D" id="3.40.1000.10">
    <property type="entry name" value="Mog1/PsbP, alpha/beta/alpha sandwich"/>
    <property type="match status" value="1"/>
</dbReference>
<evidence type="ECO:0000313" key="2">
    <source>
        <dbReference type="EMBL" id="KAL0909854.1"/>
    </source>
</evidence>
<sequence length="124" mass="14158">MNARSRRSPQVGDKSIQRRCRGMITVARYQHGYGVGHRLQESTKYAELITVAERLDHGGRPLYEFEYTVDSTRGGMKRIFSAAFVASKKLYLLNISYTDRPESPLDSDTRTVLEQILHSFDSTV</sequence>
<dbReference type="InterPro" id="IPR002683">
    <property type="entry name" value="PsbP_C"/>
</dbReference>
<protein>
    <recommendedName>
        <fullName evidence="1">PsbP C-terminal domain-containing protein</fullName>
    </recommendedName>
</protein>
<dbReference type="PANTHER" id="PTHR31407:SF3">
    <property type="entry name" value="PSBP DOMAIN-CONTAINING PROTEIN 2, CHLOROPLASTIC"/>
    <property type="match status" value="1"/>
</dbReference>